<accession>A0A2J6PLU9</accession>
<keyword evidence="2" id="KW-1185">Reference proteome</keyword>
<gene>
    <name evidence="1" type="ORF">NA56DRAFT_754248</name>
</gene>
<dbReference type="Proteomes" id="UP000235672">
    <property type="component" value="Unassembled WGS sequence"/>
</dbReference>
<reference evidence="1 2" key="1">
    <citation type="submission" date="2016-05" db="EMBL/GenBank/DDBJ databases">
        <title>A degradative enzymes factory behind the ericoid mycorrhizal symbiosis.</title>
        <authorList>
            <consortium name="DOE Joint Genome Institute"/>
            <person name="Martino E."/>
            <person name="Morin E."/>
            <person name="Grelet G."/>
            <person name="Kuo A."/>
            <person name="Kohler A."/>
            <person name="Daghino S."/>
            <person name="Barry K."/>
            <person name="Choi C."/>
            <person name="Cichocki N."/>
            <person name="Clum A."/>
            <person name="Copeland A."/>
            <person name="Hainaut M."/>
            <person name="Haridas S."/>
            <person name="Labutti K."/>
            <person name="Lindquist E."/>
            <person name="Lipzen A."/>
            <person name="Khouja H.-R."/>
            <person name="Murat C."/>
            <person name="Ohm R."/>
            <person name="Olson A."/>
            <person name="Spatafora J."/>
            <person name="Veneault-Fourrey C."/>
            <person name="Henrissat B."/>
            <person name="Grigoriev I."/>
            <person name="Martin F."/>
            <person name="Perotto S."/>
        </authorList>
    </citation>
    <scope>NUCLEOTIDE SEQUENCE [LARGE SCALE GENOMIC DNA]</scope>
    <source>
        <strain evidence="1 2">UAMH 7357</strain>
    </source>
</reference>
<evidence type="ECO:0000313" key="1">
    <source>
        <dbReference type="EMBL" id="PMD15005.1"/>
    </source>
</evidence>
<dbReference type="AlphaFoldDB" id="A0A2J6PLU9"/>
<evidence type="ECO:0000313" key="2">
    <source>
        <dbReference type="Proteomes" id="UP000235672"/>
    </source>
</evidence>
<name>A0A2J6PLU9_9HELO</name>
<dbReference type="EMBL" id="KZ613516">
    <property type="protein sequence ID" value="PMD15005.1"/>
    <property type="molecule type" value="Genomic_DNA"/>
</dbReference>
<protein>
    <submittedName>
        <fullName evidence="1">Uncharacterized protein</fullName>
    </submittedName>
</protein>
<sequence>MASLPIFQTYKDLKGIASLVGLKGNMLGSFPSTLAGYFVEELLASAGLKPTDYAVVSHNEEKFRCFFKALNQVENIYNPSPSSILPQASAAVGVSLQYSKEVWPVHLFNGTILAPDMLDICGCGRRIGCSAGSKNCNDKGGPHQSQ</sequence>
<dbReference type="OrthoDB" id="5194099at2759"/>
<proteinExistence type="predicted"/>
<organism evidence="1 2">
    <name type="scientific">Hyaloscypha hepaticicola</name>
    <dbReference type="NCBI Taxonomy" id="2082293"/>
    <lineage>
        <taxon>Eukaryota</taxon>
        <taxon>Fungi</taxon>
        <taxon>Dikarya</taxon>
        <taxon>Ascomycota</taxon>
        <taxon>Pezizomycotina</taxon>
        <taxon>Leotiomycetes</taxon>
        <taxon>Helotiales</taxon>
        <taxon>Hyaloscyphaceae</taxon>
        <taxon>Hyaloscypha</taxon>
    </lineage>
</organism>